<protein>
    <recommendedName>
        <fullName evidence="4">Minor structural protein GP20</fullName>
    </recommendedName>
</protein>
<feature type="compositionally biased region" description="Pro residues" evidence="1">
    <location>
        <begin position="41"/>
        <end position="78"/>
    </location>
</feature>
<dbReference type="EMBL" id="VFOM01000002">
    <property type="protein sequence ID" value="TQL46679.1"/>
    <property type="molecule type" value="Genomic_DNA"/>
</dbReference>
<evidence type="ECO:0000313" key="3">
    <source>
        <dbReference type="Proteomes" id="UP000317998"/>
    </source>
</evidence>
<name>A0A542YF16_9MICO</name>
<proteinExistence type="predicted"/>
<dbReference type="Proteomes" id="UP000317998">
    <property type="component" value="Unassembled WGS sequence"/>
</dbReference>
<organism evidence="2 3">
    <name type="scientific">Homoserinimonas aerilata</name>
    <dbReference type="NCBI Taxonomy" id="1162970"/>
    <lineage>
        <taxon>Bacteria</taxon>
        <taxon>Bacillati</taxon>
        <taxon>Actinomycetota</taxon>
        <taxon>Actinomycetes</taxon>
        <taxon>Micrococcales</taxon>
        <taxon>Microbacteriaceae</taxon>
        <taxon>Homoserinimonas</taxon>
    </lineage>
</organism>
<evidence type="ECO:0008006" key="4">
    <source>
        <dbReference type="Google" id="ProtNLM"/>
    </source>
</evidence>
<evidence type="ECO:0000256" key="1">
    <source>
        <dbReference type="SAM" id="MobiDB-lite"/>
    </source>
</evidence>
<dbReference type="AlphaFoldDB" id="A0A542YF16"/>
<accession>A0A542YF16</accession>
<feature type="region of interest" description="Disordered" evidence="1">
    <location>
        <begin position="27"/>
        <end position="85"/>
    </location>
</feature>
<gene>
    <name evidence="2" type="ORF">FB562_2203</name>
</gene>
<dbReference type="RefSeq" id="WP_185740544.1">
    <property type="nucleotide sequence ID" value="NZ_VFOM01000002.1"/>
</dbReference>
<feature type="region of interest" description="Disordered" evidence="1">
    <location>
        <begin position="175"/>
        <end position="217"/>
    </location>
</feature>
<sequence length="217" mass="22373">MSKTHTSHALRDRDGLAVIGRTLHDLRGIRFEEGEGGNQPPAAPPAAPPAPPAAPTPPPPAPPVAPPVPPAAPTPPPVHYKGDPDEYVRELREEAKNHRLAAEKAATDFAAAQAERDAAATARDNLARENKLLLVAPSLGANAAALLDSSSFTKTFATVDLTKDEDVKKAIEDALEKNSAFRSGPALPSSSGGGHQGGQPPATPTSLEAAVKKQLGG</sequence>
<evidence type="ECO:0000313" key="2">
    <source>
        <dbReference type="EMBL" id="TQL46679.1"/>
    </source>
</evidence>
<keyword evidence="3" id="KW-1185">Reference proteome</keyword>
<reference evidence="2 3" key="1">
    <citation type="submission" date="2019-06" db="EMBL/GenBank/DDBJ databases">
        <title>Sequencing the genomes of 1000 actinobacteria strains.</title>
        <authorList>
            <person name="Klenk H.-P."/>
        </authorList>
    </citation>
    <scope>NUCLEOTIDE SEQUENCE [LARGE SCALE GENOMIC DNA]</scope>
    <source>
        <strain evidence="2 3">DSM 26477</strain>
    </source>
</reference>
<comment type="caution">
    <text evidence="2">The sequence shown here is derived from an EMBL/GenBank/DDBJ whole genome shotgun (WGS) entry which is preliminary data.</text>
</comment>